<dbReference type="EMBL" id="CP132375">
    <property type="protein sequence ID" value="WLS98347.1"/>
    <property type="molecule type" value="Genomic_DNA"/>
</dbReference>
<reference evidence="1 2" key="1">
    <citation type="submission" date="2023-08" db="EMBL/GenBank/DDBJ databases">
        <title>Complete genome sequences of 12 bacterial strains from the honey bee gut, resolved with long-read nanopore sequencing.</title>
        <authorList>
            <person name="Kwong W.K."/>
            <person name="Acheampong S."/>
            <person name="Polat M.F."/>
        </authorList>
    </citation>
    <scope>NUCLEOTIDE SEQUENCE [LARGE SCALE GENOMIC DNA]</scope>
    <source>
        <strain evidence="2">wkB9</strain>
    </source>
</reference>
<sequence length="134" mass="15386">MLKCPYCGKDAALVTGDKIYPHRPDLYDRNFWLCAACDAYVGCHKKGAHVRNAGKSDGTLPLGSLANAELRKWRSYVHSILDPLWQTKKLKRRDVYRILAKHLNIRISQCHVGLFNEDRCKQAIKFLNERFPAS</sequence>
<dbReference type="Pfam" id="PF11672">
    <property type="entry name" value="DUF3268"/>
    <property type="match status" value="1"/>
</dbReference>
<accession>A0ABD7Z1J8</accession>
<dbReference type="Proteomes" id="UP001229773">
    <property type="component" value="Chromosome"/>
</dbReference>
<keyword evidence="1" id="KW-0479">Metal-binding</keyword>
<evidence type="ECO:0000313" key="2">
    <source>
        <dbReference type="Proteomes" id="UP001229773"/>
    </source>
</evidence>
<proteinExistence type="predicted"/>
<evidence type="ECO:0000313" key="1">
    <source>
        <dbReference type="EMBL" id="WLS98347.1"/>
    </source>
</evidence>
<name>A0ABD7Z1J8_9NEIS</name>
<dbReference type="GeneID" id="32535992"/>
<dbReference type="RefSeq" id="WP_025331447.1">
    <property type="nucleotide sequence ID" value="NZ_CP132375.1"/>
</dbReference>
<dbReference type="GO" id="GO:0008270">
    <property type="term" value="F:zinc ion binding"/>
    <property type="evidence" value="ECO:0007669"/>
    <property type="project" value="UniProtKB-KW"/>
</dbReference>
<dbReference type="InterPro" id="IPR021686">
    <property type="entry name" value="DUF3268"/>
</dbReference>
<protein>
    <submittedName>
        <fullName evidence="1">Zinc-finger-containing protein</fullName>
    </submittedName>
</protein>
<dbReference type="AlphaFoldDB" id="A0ABD7Z1J8"/>
<gene>
    <name evidence="1" type="ORF">RAM05_10975</name>
</gene>
<keyword evidence="1" id="KW-0863">Zinc-finger</keyword>
<keyword evidence="1" id="KW-0862">Zinc</keyword>
<organism evidence="1 2">
    <name type="scientific">Snodgrassella alvi</name>
    <dbReference type="NCBI Taxonomy" id="1196083"/>
    <lineage>
        <taxon>Bacteria</taxon>
        <taxon>Pseudomonadati</taxon>
        <taxon>Pseudomonadota</taxon>
        <taxon>Betaproteobacteria</taxon>
        <taxon>Neisseriales</taxon>
        <taxon>Neisseriaceae</taxon>
        <taxon>Snodgrassella</taxon>
    </lineage>
</organism>